<dbReference type="PANTHER" id="PTHR43690:SF18">
    <property type="entry name" value="INSULIN-DEGRADING ENZYME-RELATED"/>
    <property type="match status" value="1"/>
</dbReference>
<feature type="domain" description="Peptidase M16 N-terminal" evidence="9">
    <location>
        <begin position="88"/>
        <end position="209"/>
    </location>
</feature>
<keyword evidence="4" id="KW-0479">Metal-binding</keyword>
<evidence type="ECO:0000313" key="13">
    <source>
        <dbReference type="EnsemblMetazoa" id="XP_022644468"/>
    </source>
</evidence>
<keyword evidence="8" id="KW-1133">Transmembrane helix</keyword>
<evidence type="ECO:0000256" key="2">
    <source>
        <dbReference type="ARBA" id="ARBA00007261"/>
    </source>
</evidence>
<evidence type="ECO:0000256" key="3">
    <source>
        <dbReference type="ARBA" id="ARBA00022670"/>
    </source>
</evidence>
<dbReference type="Gene3D" id="3.30.830.10">
    <property type="entry name" value="Metalloenzyme, LuxS/M16 peptidase-like"/>
    <property type="match status" value="4"/>
</dbReference>
<keyword evidence="3" id="KW-0645">Protease</keyword>
<dbReference type="InParanoid" id="A0A7M7JCK8"/>
<dbReference type="KEGG" id="vde:111243342"/>
<keyword evidence="7" id="KW-0482">Metalloprotease</keyword>
<dbReference type="PANTHER" id="PTHR43690">
    <property type="entry name" value="NARDILYSIN"/>
    <property type="match status" value="1"/>
</dbReference>
<organism evidence="13 14">
    <name type="scientific">Varroa destructor</name>
    <name type="common">Honeybee mite</name>
    <dbReference type="NCBI Taxonomy" id="109461"/>
    <lineage>
        <taxon>Eukaryota</taxon>
        <taxon>Metazoa</taxon>
        <taxon>Ecdysozoa</taxon>
        <taxon>Arthropoda</taxon>
        <taxon>Chelicerata</taxon>
        <taxon>Arachnida</taxon>
        <taxon>Acari</taxon>
        <taxon>Parasitiformes</taxon>
        <taxon>Mesostigmata</taxon>
        <taxon>Gamasina</taxon>
        <taxon>Dermanyssoidea</taxon>
        <taxon>Varroidae</taxon>
        <taxon>Varroa</taxon>
    </lineage>
</organism>
<reference evidence="13" key="1">
    <citation type="submission" date="2021-01" db="UniProtKB">
        <authorList>
            <consortium name="EnsemblMetazoa"/>
        </authorList>
    </citation>
    <scope>IDENTIFICATION</scope>
</reference>
<evidence type="ECO:0000259" key="12">
    <source>
        <dbReference type="Pfam" id="PF22456"/>
    </source>
</evidence>
<dbReference type="SUPFAM" id="SSF63411">
    <property type="entry name" value="LuxS/MPP-like metallohydrolase"/>
    <property type="match status" value="4"/>
</dbReference>
<evidence type="ECO:0000256" key="1">
    <source>
        <dbReference type="ARBA" id="ARBA00001947"/>
    </source>
</evidence>
<dbReference type="RefSeq" id="XP_022644468.1">
    <property type="nucleotide sequence ID" value="XM_022788733.1"/>
</dbReference>
<feature type="domain" description="Coenzyme PQQ synthesis protein F-like C-terminal lobe" evidence="12">
    <location>
        <begin position="826"/>
        <end position="925"/>
    </location>
</feature>
<evidence type="ECO:0000259" key="11">
    <source>
        <dbReference type="Pfam" id="PF16187"/>
    </source>
</evidence>
<protein>
    <recommendedName>
        <fullName evidence="15">Insulin-degrading enzyme</fullName>
    </recommendedName>
</protein>
<dbReference type="InterPro" id="IPR032632">
    <property type="entry name" value="Peptidase_M16_M"/>
</dbReference>
<comment type="similarity">
    <text evidence="2">Belongs to the peptidase M16 family.</text>
</comment>
<dbReference type="AlphaFoldDB" id="A0A7M7JCK8"/>
<dbReference type="OrthoDB" id="952271at2759"/>
<dbReference type="Pfam" id="PF22456">
    <property type="entry name" value="PqqF-like_C_4"/>
    <property type="match status" value="1"/>
</dbReference>
<sequence length="1021" mass="117457">MVRPEIPSQFDMDLPQIKSSRSRLFSRMYTVLAVTLTITTVVLSAIVFALLPPNELPEGVTFITQDILRPSNYVLRQYEGLELHNGLRVLLGSDPKAEEASVMLCVQAGSLFNPPELPGLAHYTEHMLFMGSKKYPGENDWDTFISKHGSLPNAQTDATATCYFYEIDPNYLDKSLDILLSAFTAPLCRKSLIELEINAVDNEFRDKMNDDETRQQRVDEVTADLAHPYSLFKIGNIESLQKAAKRLNIDLRTAVMNFIKKYYSSNLMSALVFSSHSLAQLEKLAAKAFSSLVNRHTPLPNWTSPYLGEHLGVFIKIVPVDDETRLKLIFPLPNFDKYYESRPEQYLVSLLGHEGAGSIYSNLQKKGHVIQLEASTNDDMPGNNYIDISLKLPNEGVDYVDDIIGSIFQYVAMLKQSGPKKWLFDEIATISTNSFLYPRKDFTEEEQITLCKDLNNFPWRHALSGRYVFDTFDADLISHFTDLIDPSRMRVFIQSKSFENITDKQEHYYNVRYKVERIGDDKIQRWKKATPSPYFTLPERNDLIPDNFSIALSEDRYNCLPDLVVNTSSFHMWFMQDRSLNMPYATFLVIIRHPKLVSSVENVVALEMMIRLFMYSITESFYNARLAGFSINIGRSNEGFCIYVDGYNQHMHSLIKKIMKSLSTYRIANWQTDFFKLKKEYEEYLLMTINERQTGRTSIQDLINPYLQRNYFSLSQLLSSLGNCSVERTQEILDTLRNDSTVEAFIHGNSVSAEAKSVAGTIVSTFKRGVLSFLDTPSLRQAKLRRGVAYRQYKVNAQLSSNHLYMFFEVDRAGNAEDRLVALCALFAKLIKEPLFNVIRTKEQLAYMVQAVDKAQQGSFGVAFYLVTSYKLSHVEDRLAKFVREYFKDFLTKLTYEAFAEQKRTATKQKLKKPQKMEDVTALFWQEMVDQSYILQRTSKEGAAMRSLTKEDIIQFYEKFLVRLESTTVYALYLSNSMDQSRVEWSAANYNVTSVDSFRADHEYHSFEKDRSIARMSPPSI</sequence>
<name>A0A7M7JCK8_VARDE</name>
<dbReference type="Pfam" id="PF05193">
    <property type="entry name" value="Peptidase_M16_C"/>
    <property type="match status" value="1"/>
</dbReference>
<feature type="domain" description="Peptidase M16 middle/third" evidence="11">
    <location>
        <begin position="448"/>
        <end position="718"/>
    </location>
</feature>
<dbReference type="GO" id="GO:0006508">
    <property type="term" value="P:proteolysis"/>
    <property type="evidence" value="ECO:0007669"/>
    <property type="project" value="UniProtKB-KW"/>
</dbReference>
<keyword evidence="8" id="KW-0812">Transmembrane</keyword>
<keyword evidence="6" id="KW-0862">Zinc</keyword>
<feature type="domain" description="Peptidase M16 C-terminal" evidence="10">
    <location>
        <begin position="252"/>
        <end position="428"/>
    </location>
</feature>
<accession>A0A7M7JCK8</accession>
<keyword evidence="5" id="KW-0378">Hydrolase</keyword>
<dbReference type="Pfam" id="PF00675">
    <property type="entry name" value="Peptidase_M16"/>
    <property type="match status" value="1"/>
</dbReference>
<dbReference type="Proteomes" id="UP000594260">
    <property type="component" value="Unplaced"/>
</dbReference>
<keyword evidence="14" id="KW-1185">Reference proteome</keyword>
<evidence type="ECO:0000256" key="6">
    <source>
        <dbReference type="ARBA" id="ARBA00022833"/>
    </source>
</evidence>
<dbReference type="FunFam" id="3.30.830.10:FF:000005">
    <property type="entry name" value="nardilysin isoform X1"/>
    <property type="match status" value="1"/>
</dbReference>
<evidence type="ECO:0000256" key="7">
    <source>
        <dbReference type="ARBA" id="ARBA00023049"/>
    </source>
</evidence>
<dbReference type="Pfam" id="PF16187">
    <property type="entry name" value="Peptidase_M16_M"/>
    <property type="match status" value="1"/>
</dbReference>
<evidence type="ECO:0000256" key="8">
    <source>
        <dbReference type="SAM" id="Phobius"/>
    </source>
</evidence>
<evidence type="ECO:0000256" key="5">
    <source>
        <dbReference type="ARBA" id="ARBA00022801"/>
    </source>
</evidence>
<dbReference type="GO" id="GO:0004222">
    <property type="term" value="F:metalloendopeptidase activity"/>
    <property type="evidence" value="ECO:0007669"/>
    <property type="project" value="UniProtKB-ARBA"/>
</dbReference>
<dbReference type="EnsemblMetazoa" id="XM_022788733">
    <property type="protein sequence ID" value="XP_022644468"/>
    <property type="gene ID" value="LOC111243342"/>
</dbReference>
<dbReference type="InterPro" id="IPR011249">
    <property type="entry name" value="Metalloenz_LuxS/M16"/>
</dbReference>
<evidence type="ECO:0000259" key="9">
    <source>
        <dbReference type="Pfam" id="PF00675"/>
    </source>
</evidence>
<comment type="cofactor">
    <cofactor evidence="1">
        <name>Zn(2+)</name>
        <dbReference type="ChEBI" id="CHEBI:29105"/>
    </cofactor>
</comment>
<keyword evidence="8" id="KW-0472">Membrane</keyword>
<evidence type="ECO:0000259" key="10">
    <source>
        <dbReference type="Pfam" id="PF05193"/>
    </source>
</evidence>
<evidence type="ECO:0000313" key="14">
    <source>
        <dbReference type="Proteomes" id="UP000594260"/>
    </source>
</evidence>
<dbReference type="InterPro" id="IPR011765">
    <property type="entry name" value="Pept_M16_N"/>
</dbReference>
<dbReference type="GeneID" id="111243342"/>
<proteinExistence type="inferred from homology"/>
<evidence type="ECO:0000256" key="4">
    <source>
        <dbReference type="ARBA" id="ARBA00022723"/>
    </source>
</evidence>
<feature type="transmembrane region" description="Helical" evidence="8">
    <location>
        <begin position="28"/>
        <end position="51"/>
    </location>
</feature>
<dbReference type="InterPro" id="IPR007863">
    <property type="entry name" value="Peptidase_M16_C"/>
</dbReference>
<evidence type="ECO:0008006" key="15">
    <source>
        <dbReference type="Google" id="ProtNLM"/>
    </source>
</evidence>
<dbReference type="InterPro" id="IPR050626">
    <property type="entry name" value="Peptidase_M16"/>
</dbReference>
<dbReference type="GO" id="GO:0046872">
    <property type="term" value="F:metal ion binding"/>
    <property type="evidence" value="ECO:0007669"/>
    <property type="project" value="UniProtKB-KW"/>
</dbReference>
<dbReference type="InterPro" id="IPR054734">
    <property type="entry name" value="PqqF-like_C_4"/>
</dbReference>
<dbReference type="FunFam" id="3.30.830.10:FF:000012">
    <property type="entry name" value="Protease 3"/>
    <property type="match status" value="1"/>
</dbReference>
<dbReference type="OMA" id="LACWEQV"/>